<keyword evidence="2 8" id="KW-0812">Transmembrane</keyword>
<dbReference type="PANTHER" id="PTHR24221">
    <property type="entry name" value="ATP-BINDING CASSETTE SUB-FAMILY B"/>
    <property type="match status" value="1"/>
</dbReference>
<dbReference type="PROSITE" id="PS50893">
    <property type="entry name" value="ABC_TRANSPORTER_2"/>
    <property type="match status" value="1"/>
</dbReference>
<dbReference type="PANTHER" id="PTHR24221:SF654">
    <property type="entry name" value="ATP-BINDING CASSETTE SUB-FAMILY B MEMBER 6"/>
    <property type="match status" value="1"/>
</dbReference>
<dbReference type="InterPro" id="IPR011527">
    <property type="entry name" value="ABC1_TM_dom"/>
</dbReference>
<feature type="transmembrane region" description="Helical" evidence="8">
    <location>
        <begin position="257"/>
        <end position="276"/>
    </location>
</feature>
<dbReference type="InterPro" id="IPR039421">
    <property type="entry name" value="Type_1_exporter"/>
</dbReference>
<dbReference type="SUPFAM" id="SSF90123">
    <property type="entry name" value="ABC transporter transmembrane region"/>
    <property type="match status" value="1"/>
</dbReference>
<keyword evidence="12" id="KW-1185">Reference proteome</keyword>
<evidence type="ECO:0000256" key="5">
    <source>
        <dbReference type="ARBA" id="ARBA00022989"/>
    </source>
</evidence>
<evidence type="ECO:0000259" key="10">
    <source>
        <dbReference type="PROSITE" id="PS50929"/>
    </source>
</evidence>
<keyword evidence="5 8" id="KW-1133">Transmembrane helix</keyword>
<dbReference type="InterPro" id="IPR027417">
    <property type="entry name" value="P-loop_NTPase"/>
</dbReference>
<comment type="subcellular location">
    <subcellularLocation>
        <location evidence="1">Cell membrane</location>
        <topology evidence="1">Multi-pass membrane protein</topology>
    </subcellularLocation>
</comment>
<dbReference type="SMART" id="SM00382">
    <property type="entry name" value="AAA"/>
    <property type="match status" value="1"/>
</dbReference>
<evidence type="ECO:0000256" key="7">
    <source>
        <dbReference type="SAM" id="MobiDB-lite"/>
    </source>
</evidence>
<feature type="transmembrane region" description="Helical" evidence="8">
    <location>
        <begin position="101"/>
        <end position="127"/>
    </location>
</feature>
<proteinExistence type="predicted"/>
<keyword evidence="6 8" id="KW-0472">Membrane</keyword>
<evidence type="ECO:0000256" key="3">
    <source>
        <dbReference type="ARBA" id="ARBA00022741"/>
    </source>
</evidence>
<name>A0A6I4UZT3_9SPHN</name>
<dbReference type="Gene3D" id="1.20.1560.10">
    <property type="entry name" value="ABC transporter type 1, transmembrane domain"/>
    <property type="match status" value="1"/>
</dbReference>
<dbReference type="Proteomes" id="UP000471435">
    <property type="component" value="Unassembled WGS sequence"/>
</dbReference>
<keyword evidence="3" id="KW-0547">Nucleotide-binding</keyword>
<evidence type="ECO:0000259" key="9">
    <source>
        <dbReference type="PROSITE" id="PS50893"/>
    </source>
</evidence>
<dbReference type="SUPFAM" id="SSF52540">
    <property type="entry name" value="P-loop containing nucleoside triphosphate hydrolases"/>
    <property type="match status" value="1"/>
</dbReference>
<keyword evidence="4 11" id="KW-0067">ATP-binding</keyword>
<dbReference type="InterPro" id="IPR003593">
    <property type="entry name" value="AAA+_ATPase"/>
</dbReference>
<dbReference type="AlphaFoldDB" id="A0A6I4UZT3"/>
<protein>
    <submittedName>
        <fullName evidence="11">ATP-binding cassette domain-containing protein</fullName>
    </submittedName>
</protein>
<evidence type="ECO:0000256" key="4">
    <source>
        <dbReference type="ARBA" id="ARBA00022840"/>
    </source>
</evidence>
<dbReference type="InterPro" id="IPR003439">
    <property type="entry name" value="ABC_transporter-like_ATP-bd"/>
</dbReference>
<evidence type="ECO:0000313" key="12">
    <source>
        <dbReference type="Proteomes" id="UP000471435"/>
    </source>
</evidence>
<dbReference type="EMBL" id="WTYP01000001">
    <property type="protein sequence ID" value="MXP46070.1"/>
    <property type="molecule type" value="Genomic_DNA"/>
</dbReference>
<dbReference type="GO" id="GO:0005886">
    <property type="term" value="C:plasma membrane"/>
    <property type="evidence" value="ECO:0007669"/>
    <property type="project" value="UniProtKB-SubCell"/>
</dbReference>
<organism evidence="11 12">
    <name type="scientific">Pontixanthobacter luteolus</name>
    <dbReference type="NCBI Taxonomy" id="295089"/>
    <lineage>
        <taxon>Bacteria</taxon>
        <taxon>Pseudomonadati</taxon>
        <taxon>Pseudomonadota</taxon>
        <taxon>Alphaproteobacteria</taxon>
        <taxon>Sphingomonadales</taxon>
        <taxon>Erythrobacteraceae</taxon>
        <taxon>Pontixanthobacter</taxon>
    </lineage>
</organism>
<dbReference type="InterPro" id="IPR017871">
    <property type="entry name" value="ABC_transporter-like_CS"/>
</dbReference>
<dbReference type="PROSITE" id="PS00211">
    <property type="entry name" value="ABC_TRANSPORTER_1"/>
    <property type="match status" value="1"/>
</dbReference>
<accession>A0A6I4UZT3</accession>
<dbReference type="Pfam" id="PF00664">
    <property type="entry name" value="ABC_membrane"/>
    <property type="match status" value="1"/>
</dbReference>
<gene>
    <name evidence="11" type="ORF">GRI43_01520</name>
</gene>
<feature type="region of interest" description="Disordered" evidence="7">
    <location>
        <begin position="1"/>
        <end position="20"/>
    </location>
</feature>
<sequence length="652" mass="70360">MHPHGPALRHGGGTPVARTGANRRWMSRREIHAQTGTLPDRRPAGRAAISAPYQSRCRLLPPYLQTCLLPFGASGKALHRMGEFLTYFADLRRDAGRQLPFAALLVALGALLEGIGVLAILPFAAVITGTADTQLSRDLLGWMSQFGIDSEWSRAIALVGAFLTLLAIRGVVIWQRDTRLLSLGLGYVDRWRSKLFRAIGAADWPTVSALRRTDIEHAVTNDVARLSAGTDQLLRAGAAAAMVLVQLGIVALLSPLLLVLVGVLMGTALLFTLPLLRKANLLGERITHSGRRIHGVLGDFMASQKLARLNNAEGDFLSRFDSAVSDVRGHQLAFQKSQITARLVFQFAAGVVVLTALLVGFFVLQTPLSVLAVTMVVLARLVGPIQMIAQTGQAIANALPAYGALRGLYADLLAAAECPTARPVEAAQIGGPARLSLTDAGFTYQGQSRPVLHSVSLKIEPGEIIALSGRSGAGKTTLLDILSGLLLPSSGELEIDGALVDSEAAMRGWRSQLAYLPQDPFLFDAPLRENLVWSADNPTDEQVWHALELAGAAEFVRASRGGLETRSGERGQAFSGGERQRLCIARALLRNPRLMILDEATSALDARLENDILTRLSAMRDRFSILYVTHRRDAMIHADRVLSLEEGRIVSQ</sequence>
<comment type="caution">
    <text evidence="11">The sequence shown here is derived from an EMBL/GenBank/DDBJ whole genome shotgun (WGS) entry which is preliminary data.</text>
</comment>
<dbReference type="Pfam" id="PF00005">
    <property type="entry name" value="ABC_tran"/>
    <property type="match status" value="1"/>
</dbReference>
<feature type="domain" description="ABC transporter" evidence="9">
    <location>
        <begin position="435"/>
        <end position="652"/>
    </location>
</feature>
<dbReference type="Gene3D" id="3.40.50.300">
    <property type="entry name" value="P-loop containing nucleotide triphosphate hydrolases"/>
    <property type="match status" value="1"/>
</dbReference>
<reference evidence="11 12" key="1">
    <citation type="submission" date="2019-12" db="EMBL/GenBank/DDBJ databases">
        <title>Genomic-based taxomic classification of the family Erythrobacteraceae.</title>
        <authorList>
            <person name="Xu L."/>
        </authorList>
    </citation>
    <scope>NUCLEOTIDE SEQUENCE [LARGE SCALE GENOMIC DNA]</scope>
    <source>
        <strain evidence="11 12">SW-109</strain>
    </source>
</reference>
<evidence type="ECO:0000256" key="6">
    <source>
        <dbReference type="ARBA" id="ARBA00023136"/>
    </source>
</evidence>
<evidence type="ECO:0000313" key="11">
    <source>
        <dbReference type="EMBL" id="MXP46070.1"/>
    </source>
</evidence>
<dbReference type="InterPro" id="IPR036640">
    <property type="entry name" value="ABC1_TM_sf"/>
</dbReference>
<feature type="transmembrane region" description="Helical" evidence="8">
    <location>
        <begin position="343"/>
        <end position="364"/>
    </location>
</feature>
<evidence type="ECO:0000256" key="1">
    <source>
        <dbReference type="ARBA" id="ARBA00004651"/>
    </source>
</evidence>
<feature type="transmembrane region" description="Helical" evidence="8">
    <location>
        <begin position="152"/>
        <end position="172"/>
    </location>
</feature>
<dbReference type="GO" id="GO:0140359">
    <property type="term" value="F:ABC-type transporter activity"/>
    <property type="evidence" value="ECO:0007669"/>
    <property type="project" value="InterPro"/>
</dbReference>
<feature type="domain" description="ABC transmembrane type-1" evidence="10">
    <location>
        <begin position="104"/>
        <end position="397"/>
    </location>
</feature>
<evidence type="ECO:0000256" key="8">
    <source>
        <dbReference type="SAM" id="Phobius"/>
    </source>
</evidence>
<dbReference type="GO" id="GO:0005524">
    <property type="term" value="F:ATP binding"/>
    <property type="evidence" value="ECO:0007669"/>
    <property type="project" value="UniProtKB-KW"/>
</dbReference>
<feature type="transmembrane region" description="Helical" evidence="8">
    <location>
        <begin position="233"/>
        <end position="251"/>
    </location>
</feature>
<dbReference type="GO" id="GO:0016887">
    <property type="term" value="F:ATP hydrolysis activity"/>
    <property type="evidence" value="ECO:0007669"/>
    <property type="project" value="InterPro"/>
</dbReference>
<evidence type="ECO:0000256" key="2">
    <source>
        <dbReference type="ARBA" id="ARBA00022692"/>
    </source>
</evidence>
<dbReference type="PROSITE" id="PS50929">
    <property type="entry name" value="ABC_TM1F"/>
    <property type="match status" value="1"/>
</dbReference>